<keyword evidence="7" id="KW-1185">Reference proteome</keyword>
<evidence type="ECO:0000256" key="1">
    <source>
        <dbReference type="ARBA" id="ARBA00022898"/>
    </source>
</evidence>
<comment type="cofactor">
    <cofactor evidence="3">
        <name>pyridoxal 5'-phosphate</name>
        <dbReference type="ChEBI" id="CHEBI:597326"/>
    </cofactor>
</comment>
<dbReference type="CDD" id="cd00635">
    <property type="entry name" value="PLPDE_III_YBL036c_like"/>
    <property type="match status" value="1"/>
</dbReference>
<evidence type="ECO:0000313" key="7">
    <source>
        <dbReference type="Proteomes" id="UP000427071"/>
    </source>
</evidence>
<comment type="function">
    <text evidence="2">Pyridoxal 5'-phosphate (PLP)-binding protein, which is involved in PLP homeostasis.</text>
</comment>
<name>A0A6B8VSM3_9CORY</name>
<evidence type="ECO:0000313" key="6">
    <source>
        <dbReference type="EMBL" id="QGU01726.1"/>
    </source>
</evidence>
<evidence type="ECO:0000259" key="5">
    <source>
        <dbReference type="Pfam" id="PF01168"/>
    </source>
</evidence>
<dbReference type="InterPro" id="IPR029066">
    <property type="entry name" value="PLP-binding_barrel"/>
</dbReference>
<evidence type="ECO:0000256" key="3">
    <source>
        <dbReference type="PIRSR" id="PIRSR004848-1"/>
    </source>
</evidence>
<dbReference type="Pfam" id="PF01168">
    <property type="entry name" value="Ala_racemase_N"/>
    <property type="match status" value="1"/>
</dbReference>
<dbReference type="InterPro" id="IPR001608">
    <property type="entry name" value="Ala_racemase_N"/>
</dbReference>
<dbReference type="SUPFAM" id="SSF51419">
    <property type="entry name" value="PLP-binding barrel"/>
    <property type="match status" value="1"/>
</dbReference>
<feature type="modified residue" description="N6-(pyridoxal phosphate)lysine" evidence="2 3">
    <location>
        <position position="42"/>
    </location>
</feature>
<dbReference type="NCBIfam" id="TIGR00044">
    <property type="entry name" value="YggS family pyridoxal phosphate-dependent enzyme"/>
    <property type="match status" value="1"/>
</dbReference>
<dbReference type="PIRSF" id="PIRSF004848">
    <property type="entry name" value="YBL036c_PLPDEIII"/>
    <property type="match status" value="1"/>
</dbReference>
<evidence type="ECO:0000256" key="2">
    <source>
        <dbReference type="HAMAP-Rule" id="MF_02087"/>
    </source>
</evidence>
<keyword evidence="1 2" id="KW-0663">Pyridoxal phosphate</keyword>
<dbReference type="HAMAP" id="MF_02087">
    <property type="entry name" value="PLP_homeostasis"/>
    <property type="match status" value="1"/>
</dbReference>
<gene>
    <name evidence="6" type="ORF">CKALI_04235</name>
</gene>
<proteinExistence type="inferred from homology"/>
<dbReference type="AlphaFoldDB" id="A0A6B8VSM3"/>
<protein>
    <recommendedName>
        <fullName evidence="2">Pyridoxal phosphate homeostasis protein</fullName>
        <shortName evidence="2">PLP homeostasis protein</shortName>
    </recommendedName>
</protein>
<accession>A0A6B8VSM3</accession>
<reference evidence="7" key="1">
    <citation type="submission" date="2019-11" db="EMBL/GenBank/DDBJ databases">
        <title>Complete genome sequence of Corynebacterium kalinowskii 1959, a novel Corynebacterium species isolated from soil of a small paddock in Vilsendorf, Germany.</title>
        <authorList>
            <person name="Schaffert L."/>
            <person name="Ruwe M."/>
            <person name="Milse J."/>
            <person name="Hanuschka K."/>
            <person name="Ortseifen V."/>
            <person name="Droste J."/>
            <person name="Brandt D."/>
            <person name="Schlueter L."/>
            <person name="Kutter Y."/>
            <person name="Vinke S."/>
            <person name="Viehoefer P."/>
            <person name="Jacob L."/>
            <person name="Luebke N.-C."/>
            <person name="Schulte-Berndt E."/>
            <person name="Hain C."/>
            <person name="Linder M."/>
            <person name="Schmidt P."/>
            <person name="Wollenschlaeger L."/>
            <person name="Luttermann T."/>
            <person name="Thieme E."/>
            <person name="Hassa J."/>
            <person name="Haak M."/>
            <person name="Wittchen M."/>
            <person name="Mentz A."/>
            <person name="Persicke M."/>
            <person name="Busche T."/>
            <person name="Ruckert C."/>
        </authorList>
    </citation>
    <scope>NUCLEOTIDE SEQUENCE [LARGE SCALE GENOMIC DNA]</scope>
    <source>
        <strain evidence="7">1959</strain>
    </source>
</reference>
<dbReference type="KEGG" id="ckw:CKALI_04235"/>
<comment type="similarity">
    <text evidence="2 4">Belongs to the pyridoxal phosphate-binding protein YggS/PROSC family.</text>
</comment>
<evidence type="ECO:0000256" key="4">
    <source>
        <dbReference type="RuleBase" id="RU004514"/>
    </source>
</evidence>
<dbReference type="PANTHER" id="PTHR10146:SF14">
    <property type="entry name" value="PYRIDOXAL PHOSPHATE HOMEOSTASIS PROTEIN"/>
    <property type="match status" value="1"/>
</dbReference>
<dbReference type="EMBL" id="CP046452">
    <property type="protein sequence ID" value="QGU01726.1"/>
    <property type="molecule type" value="Genomic_DNA"/>
</dbReference>
<dbReference type="PANTHER" id="PTHR10146">
    <property type="entry name" value="PROLINE SYNTHETASE CO-TRANSCRIBED BACTERIAL HOMOLOG PROTEIN"/>
    <property type="match status" value="1"/>
</dbReference>
<dbReference type="InterPro" id="IPR011078">
    <property type="entry name" value="PyrdxlP_homeostasis"/>
</dbReference>
<dbReference type="GO" id="GO:0030170">
    <property type="term" value="F:pyridoxal phosphate binding"/>
    <property type="evidence" value="ECO:0007669"/>
    <property type="project" value="UniProtKB-UniRule"/>
</dbReference>
<dbReference type="Proteomes" id="UP000427071">
    <property type="component" value="Chromosome"/>
</dbReference>
<feature type="domain" description="Alanine racemase N-terminal" evidence="5">
    <location>
        <begin position="14"/>
        <end position="235"/>
    </location>
</feature>
<sequence>MVAMSREEELAERLQAVRERIAAAEQAAGRESGSVRLLPVTKFHPASDIATLRELGVTAVAENREQEARDKAAAVPDVDIHMIGQIQTKKANSVARWAACVHSVDSVRLAEALDRGMALAIERGDRPADELPCLIQLSLDGDTSRGGVAADGVDKLADFLANADHLTFAGLMCVPPREWEARAAFSQAAEVLHGLESRFGRTLEFSAGMSGDLAEAIACGSTIVRVGTAILGPRPLP</sequence>
<organism evidence="6 7">
    <name type="scientific">Corynebacterium kalinowskii</name>
    <dbReference type="NCBI Taxonomy" id="2675216"/>
    <lineage>
        <taxon>Bacteria</taxon>
        <taxon>Bacillati</taxon>
        <taxon>Actinomycetota</taxon>
        <taxon>Actinomycetes</taxon>
        <taxon>Mycobacteriales</taxon>
        <taxon>Corynebacteriaceae</taxon>
        <taxon>Corynebacterium</taxon>
    </lineage>
</organism>
<dbReference type="Gene3D" id="3.20.20.10">
    <property type="entry name" value="Alanine racemase"/>
    <property type="match status" value="1"/>
</dbReference>